<evidence type="ECO:0000313" key="1">
    <source>
        <dbReference type="EMBL" id="KAK7364926.1"/>
    </source>
</evidence>
<proteinExistence type="predicted"/>
<reference evidence="1 2" key="1">
    <citation type="submission" date="2024-01" db="EMBL/GenBank/DDBJ databases">
        <title>The genomes of 5 underutilized Papilionoideae crops provide insights into root nodulation and disease resistanc.</title>
        <authorList>
            <person name="Jiang F."/>
        </authorList>
    </citation>
    <scope>NUCLEOTIDE SEQUENCE [LARGE SCALE GENOMIC DNA]</scope>
    <source>
        <strain evidence="1">JINMINGXINNONG_FW02</strain>
        <tissue evidence="1">Leaves</tissue>
    </source>
</reference>
<keyword evidence="2" id="KW-1185">Reference proteome</keyword>
<comment type="caution">
    <text evidence="1">The sequence shown here is derived from an EMBL/GenBank/DDBJ whole genome shotgun (WGS) entry which is preliminary data.</text>
</comment>
<name>A0AAN9RA79_PHACN</name>
<organism evidence="1 2">
    <name type="scientific">Phaseolus coccineus</name>
    <name type="common">Scarlet runner bean</name>
    <name type="synonym">Phaseolus multiflorus</name>
    <dbReference type="NCBI Taxonomy" id="3886"/>
    <lineage>
        <taxon>Eukaryota</taxon>
        <taxon>Viridiplantae</taxon>
        <taxon>Streptophyta</taxon>
        <taxon>Embryophyta</taxon>
        <taxon>Tracheophyta</taxon>
        <taxon>Spermatophyta</taxon>
        <taxon>Magnoliopsida</taxon>
        <taxon>eudicotyledons</taxon>
        <taxon>Gunneridae</taxon>
        <taxon>Pentapetalae</taxon>
        <taxon>rosids</taxon>
        <taxon>fabids</taxon>
        <taxon>Fabales</taxon>
        <taxon>Fabaceae</taxon>
        <taxon>Papilionoideae</taxon>
        <taxon>50 kb inversion clade</taxon>
        <taxon>NPAAA clade</taxon>
        <taxon>indigoferoid/millettioid clade</taxon>
        <taxon>Phaseoleae</taxon>
        <taxon>Phaseolus</taxon>
    </lineage>
</organism>
<accession>A0AAN9RA79</accession>
<dbReference type="EMBL" id="JAYMYR010000005">
    <property type="protein sequence ID" value="KAK7364926.1"/>
    <property type="molecule type" value="Genomic_DNA"/>
</dbReference>
<evidence type="ECO:0000313" key="2">
    <source>
        <dbReference type="Proteomes" id="UP001374584"/>
    </source>
</evidence>
<protein>
    <submittedName>
        <fullName evidence="1">Uncharacterized protein</fullName>
    </submittedName>
</protein>
<dbReference type="Proteomes" id="UP001374584">
    <property type="component" value="Unassembled WGS sequence"/>
</dbReference>
<dbReference type="AlphaFoldDB" id="A0AAN9RA79"/>
<gene>
    <name evidence="1" type="ORF">VNO80_13673</name>
</gene>
<sequence length="106" mass="11754">MRMQSHFTPLDVLKVAMLPPHIVARTIALLTLHTTPTQAPNAPSHCSENVSPMLRALHRYTHQLSHIKTALPIPPPCTSASLALNNNTHLHPHCLKVLPPRRQSSM</sequence>